<comment type="caution">
    <text evidence="1">The sequence shown here is derived from an EMBL/GenBank/DDBJ whole genome shotgun (WGS) entry which is preliminary data.</text>
</comment>
<dbReference type="InterPro" id="IPR035959">
    <property type="entry name" value="RutC-like_sf"/>
</dbReference>
<name>A0A9W9MGH3_9EURO</name>
<accession>A0A9W9MGH3</accession>
<evidence type="ECO:0000313" key="2">
    <source>
        <dbReference type="Proteomes" id="UP001150879"/>
    </source>
</evidence>
<dbReference type="OrthoDB" id="686384at2759"/>
<reference evidence="1" key="1">
    <citation type="submission" date="2022-11" db="EMBL/GenBank/DDBJ databases">
        <authorList>
            <person name="Petersen C."/>
        </authorList>
    </citation>
    <scope>NUCLEOTIDE SEQUENCE</scope>
    <source>
        <strain evidence="1">IBT 16849</strain>
    </source>
</reference>
<dbReference type="InterPro" id="IPR006175">
    <property type="entry name" value="YjgF/YER057c/UK114"/>
</dbReference>
<reference evidence="1" key="2">
    <citation type="journal article" date="2023" name="IMA Fungus">
        <title>Comparative genomic study of the Penicillium genus elucidates a diverse pangenome and 15 lateral gene transfer events.</title>
        <authorList>
            <person name="Petersen C."/>
            <person name="Sorensen T."/>
            <person name="Nielsen M.R."/>
            <person name="Sondergaard T.E."/>
            <person name="Sorensen J.L."/>
            <person name="Fitzpatrick D.A."/>
            <person name="Frisvad J.C."/>
            <person name="Nielsen K.L."/>
        </authorList>
    </citation>
    <scope>NUCLEOTIDE SEQUENCE</scope>
    <source>
        <strain evidence="1">IBT 16849</strain>
    </source>
</reference>
<dbReference type="EMBL" id="JAPQKP010000003">
    <property type="protein sequence ID" value="KAJ5200866.1"/>
    <property type="molecule type" value="Genomic_DNA"/>
</dbReference>
<protein>
    <submittedName>
        <fullName evidence="1">YjgF/Yer057p/UK114 family</fullName>
    </submittedName>
</protein>
<dbReference type="PANTHER" id="PTHR43857">
    <property type="entry name" value="BLR7761 PROTEIN"/>
    <property type="match status" value="1"/>
</dbReference>
<gene>
    <name evidence="1" type="ORF">N7472_006070</name>
</gene>
<proteinExistence type="predicted"/>
<dbReference type="Proteomes" id="UP001150879">
    <property type="component" value="Unassembled WGS sequence"/>
</dbReference>
<organism evidence="1 2">
    <name type="scientific">Penicillium cf. griseofulvum</name>
    <dbReference type="NCBI Taxonomy" id="2972120"/>
    <lineage>
        <taxon>Eukaryota</taxon>
        <taxon>Fungi</taxon>
        <taxon>Dikarya</taxon>
        <taxon>Ascomycota</taxon>
        <taxon>Pezizomycotina</taxon>
        <taxon>Eurotiomycetes</taxon>
        <taxon>Eurotiomycetidae</taxon>
        <taxon>Eurotiales</taxon>
        <taxon>Aspergillaceae</taxon>
        <taxon>Penicillium</taxon>
    </lineage>
</organism>
<evidence type="ECO:0000313" key="1">
    <source>
        <dbReference type="EMBL" id="KAJ5200866.1"/>
    </source>
</evidence>
<dbReference type="PANTHER" id="PTHR43857:SF1">
    <property type="entry name" value="YJGH FAMILY PROTEIN"/>
    <property type="match status" value="1"/>
</dbReference>
<sequence length="151" mass="16109">MASGPAKTGFATSSPYEEQIGYYRAIRHGNHIFVSGTTAVDPDSPANAPRILHPEDAKQQTCIALEECVRAIQGLGGKGPEDIVRVKMFVSRHEDCAAVGQGFSKILGKHNRGVGGMIGAAATMIVVNGGFINKDMLVEIEVDAIVEEMRN</sequence>
<dbReference type="AlphaFoldDB" id="A0A9W9MGH3"/>
<dbReference type="Gene3D" id="3.30.1330.40">
    <property type="entry name" value="RutC-like"/>
    <property type="match status" value="1"/>
</dbReference>
<dbReference type="SUPFAM" id="SSF55298">
    <property type="entry name" value="YjgF-like"/>
    <property type="match status" value="1"/>
</dbReference>
<keyword evidence="2" id="KW-1185">Reference proteome</keyword>
<dbReference type="Pfam" id="PF01042">
    <property type="entry name" value="Ribonuc_L-PSP"/>
    <property type="match status" value="1"/>
</dbReference>